<dbReference type="GO" id="GO:0016298">
    <property type="term" value="F:lipase activity"/>
    <property type="evidence" value="ECO:0007669"/>
    <property type="project" value="TreeGrafter"/>
</dbReference>
<dbReference type="SUPFAM" id="SSF53474">
    <property type="entry name" value="alpha/beta-Hydrolases"/>
    <property type="match status" value="1"/>
</dbReference>
<keyword evidence="2" id="KW-1185">Reference proteome</keyword>
<dbReference type="OrthoDB" id="8871309at2"/>
<dbReference type="RefSeq" id="WP_055552048.1">
    <property type="nucleotide sequence ID" value="NZ_CP023699.1"/>
</dbReference>
<gene>
    <name evidence="1" type="ORF">CP970_34610</name>
</gene>
<dbReference type="Gene3D" id="3.40.50.1820">
    <property type="entry name" value="alpha/beta hydrolase"/>
    <property type="match status" value="1"/>
</dbReference>
<reference evidence="1 2" key="1">
    <citation type="submission" date="2017-09" db="EMBL/GenBank/DDBJ databases">
        <authorList>
            <person name="Lee N."/>
            <person name="Cho B.-K."/>
        </authorList>
    </citation>
    <scope>NUCLEOTIDE SEQUENCE [LARGE SCALE GENOMIC DNA]</scope>
    <source>
        <strain evidence="1 2">ATCC 12853</strain>
    </source>
</reference>
<evidence type="ECO:0000313" key="2">
    <source>
        <dbReference type="Proteomes" id="UP000325529"/>
    </source>
</evidence>
<sequence>MLPWRRALRALAATLLVMGAVTLTPAATAAASPEKAASSSGWNDYGCKPSAAHPRPVVLVHGTFGNSIDNWLVLAPYLVKRGYCVYSLDYGQLPGVPFFNGLGPIDKSAEQLDAFVDKVLAATGAKKADLVGHSQGGMMPRQYLKFLGGADKVNALIGLAPDNHGTTLLGLTKLLPYFPGIEDLLTMKTPGLADQVAGSAFLTKLNEGGDTVPGVRYTVIATKYDEVVTPYRSQFLSGPNVHNVTLQDLCPVDLSEHVAIGILDRVAHHEVANALDPAHATPSTCLS</sequence>
<accession>A0A5J6GLR2</accession>
<protein>
    <submittedName>
        <fullName evidence="1">Alpha/beta fold hydrolase</fullName>
    </submittedName>
</protein>
<dbReference type="InterPro" id="IPR002918">
    <property type="entry name" value="Lipase_EstA/Esterase_EstB"/>
</dbReference>
<dbReference type="EMBL" id="CP023699">
    <property type="protein sequence ID" value="QEU95372.1"/>
    <property type="molecule type" value="Genomic_DNA"/>
</dbReference>
<dbReference type="KEGG" id="ska:CP970_34610"/>
<name>A0A5J6GLR2_STRKN</name>
<dbReference type="Pfam" id="PF01674">
    <property type="entry name" value="Lipase_2"/>
    <property type="match status" value="1"/>
</dbReference>
<organism evidence="1 2">
    <name type="scientific">Streptomyces kanamyceticus</name>
    <dbReference type="NCBI Taxonomy" id="1967"/>
    <lineage>
        <taxon>Bacteria</taxon>
        <taxon>Bacillati</taxon>
        <taxon>Actinomycetota</taxon>
        <taxon>Actinomycetes</taxon>
        <taxon>Kitasatosporales</taxon>
        <taxon>Streptomycetaceae</taxon>
        <taxon>Streptomyces</taxon>
    </lineage>
</organism>
<dbReference type="Proteomes" id="UP000325529">
    <property type="component" value="Chromosome"/>
</dbReference>
<dbReference type="PANTHER" id="PTHR32015">
    <property type="entry name" value="FASTING INDUCED LIPASE"/>
    <property type="match status" value="1"/>
</dbReference>
<dbReference type="PANTHER" id="PTHR32015:SF1">
    <property type="entry name" value="LIPASE"/>
    <property type="match status" value="1"/>
</dbReference>
<proteinExistence type="predicted"/>
<dbReference type="InterPro" id="IPR029058">
    <property type="entry name" value="AB_hydrolase_fold"/>
</dbReference>
<dbReference type="AlphaFoldDB" id="A0A5J6GLR2"/>
<dbReference type="GO" id="GO:0016042">
    <property type="term" value="P:lipid catabolic process"/>
    <property type="evidence" value="ECO:0007669"/>
    <property type="project" value="InterPro"/>
</dbReference>
<keyword evidence="1" id="KW-0378">Hydrolase</keyword>
<evidence type="ECO:0000313" key="1">
    <source>
        <dbReference type="EMBL" id="QEU95372.1"/>
    </source>
</evidence>